<name>A0ABT2BDX6_9BURK</name>
<accession>A0ABT2BDX6</accession>
<dbReference type="Pfam" id="PF11740">
    <property type="entry name" value="KfrA_N"/>
    <property type="match status" value="1"/>
</dbReference>
<evidence type="ECO:0000256" key="1">
    <source>
        <dbReference type="SAM" id="Coils"/>
    </source>
</evidence>
<feature type="domain" description="KfrA N-terminal DNA-binding" evidence="2">
    <location>
        <begin position="12"/>
        <end position="127"/>
    </location>
</feature>
<proteinExistence type="predicted"/>
<protein>
    <submittedName>
        <fullName evidence="3">DNA-binding protein</fullName>
    </submittedName>
</protein>
<keyword evidence="3" id="KW-0238">DNA-binding</keyword>
<dbReference type="InterPro" id="IPR021104">
    <property type="entry name" value="KfrA_DNA-bd_N"/>
</dbReference>
<dbReference type="Proteomes" id="UP001205861">
    <property type="component" value="Unassembled WGS sequence"/>
</dbReference>
<comment type="caution">
    <text evidence="3">The sequence shown here is derived from an EMBL/GenBank/DDBJ whole genome shotgun (WGS) entry which is preliminary data.</text>
</comment>
<evidence type="ECO:0000313" key="4">
    <source>
        <dbReference type="Proteomes" id="UP001205861"/>
    </source>
</evidence>
<keyword evidence="1" id="KW-0175">Coiled coil</keyword>
<dbReference type="RefSeq" id="WP_258854526.1">
    <property type="nucleotide sequence ID" value="NZ_JANUGV010000001.1"/>
</dbReference>
<sequence>MKPDSAHQGIQFDAVAAAADALQKDGKQVTIDAVREILGGGTPTAIQKHLIPWRASQAKPARTSNAELPETIVAALADWAQQFALESGAGAREALAQSESDMQALLEAGEALEGERDELQAQVASVTAASHAAIAERDEEIERLQAELRNARHIATEALVGKAKDQLAIDGKDAQLADLRTQLERYVASSSEQSDARLAAEMELVGAKTVRESLEAEIADLRKQLDAARAERGALRAELETLRART</sequence>
<dbReference type="EMBL" id="JANUGV010000001">
    <property type="protein sequence ID" value="MCS0606724.1"/>
    <property type="molecule type" value="Genomic_DNA"/>
</dbReference>
<keyword evidence="4" id="KW-1185">Reference proteome</keyword>
<feature type="coiled-coil region" evidence="1">
    <location>
        <begin position="95"/>
        <end position="154"/>
    </location>
</feature>
<evidence type="ECO:0000259" key="2">
    <source>
        <dbReference type="Pfam" id="PF11740"/>
    </source>
</evidence>
<evidence type="ECO:0000313" key="3">
    <source>
        <dbReference type="EMBL" id="MCS0606724.1"/>
    </source>
</evidence>
<feature type="coiled-coil region" evidence="1">
    <location>
        <begin position="204"/>
        <end position="245"/>
    </location>
</feature>
<organism evidence="3 4">
    <name type="scientific">Massilia solisilvae</name>
    <dbReference type="NCBI Taxonomy" id="1811225"/>
    <lineage>
        <taxon>Bacteria</taxon>
        <taxon>Pseudomonadati</taxon>
        <taxon>Pseudomonadota</taxon>
        <taxon>Betaproteobacteria</taxon>
        <taxon>Burkholderiales</taxon>
        <taxon>Oxalobacteraceae</taxon>
        <taxon>Telluria group</taxon>
        <taxon>Massilia</taxon>
    </lineage>
</organism>
<dbReference type="GO" id="GO:0003677">
    <property type="term" value="F:DNA binding"/>
    <property type="evidence" value="ECO:0007669"/>
    <property type="project" value="UniProtKB-KW"/>
</dbReference>
<reference evidence="3 4" key="1">
    <citation type="submission" date="2022-08" db="EMBL/GenBank/DDBJ databases">
        <title>Reclassification of Massilia species as members of the genera Telluria, Duganella, Pseudoduganella, Mokoshia gen. nov. and Zemynaea gen. nov. using orthogonal and non-orthogonal genome-based approaches.</title>
        <authorList>
            <person name="Bowman J.P."/>
        </authorList>
    </citation>
    <scope>NUCLEOTIDE SEQUENCE [LARGE SCALE GENOMIC DNA]</scope>
    <source>
        <strain evidence="3 4">JCM 31607</strain>
    </source>
</reference>
<gene>
    <name evidence="3" type="ORF">NX773_00915</name>
</gene>